<sequence>MRSSTRRTAGRAVLALAVAGLTVVVPHPAAAAVAAPVAAPLAHAATPQGALPATGCTTAGTAATCELYAKPGTLTVSSIAIPIWGLSSTDTGVPGTPGPVLVVTEGSTVTVNVHNGLPGALSLAVPGLLGGADDRVGAAPGATKSYTFTANRAGTYLYEAGHTADGARQAAMGVVGAMIVRPATGPGTAYGAAFDDETALVLSEVDPAFNADPAGYDLRKFQPVYRLINGKAYPETDPVATGAGRRVLLRYVNAGLSAHAMGTLGTEQSVLAKDARPSEAPYLKVSDSIAPGSTEDTLVTVPPAEDGPKFAVYETAGRLDTAGHRVGTTNTVAFGGMMTFLDTGAAPSGTDTAGPVTQKLAAAPATATALQTVTFTADFTDVPNGGSNVTRAEFVVDDPAIAVGTGTPFTGTFGGPTVTGAQATLNLATLSPALAAGKHVVYVRALDTQGNWGVVNSVVLTVSSSGPVTTGGSLTPAAGNGSAAVVVSATGDDSLLGGTVDQAEYFLGTQGANGTGSPMALNPGTVVAESATIPALALSALPEGPVTVYAHSHDSFGLWGPAQSLQFTLDRTPPAMTSGVVEPSPNNGTAGSPVDPTAIKVTAAFADPVTNGVATAITAAEGFLDNPNGVPGTGLTFVASDGSFNATAEGAYGLIPLSQLTGMAEGPHQVYVHARDAAGNWGPYAPLTLVVDRSGPVLSAASATPNTVVRTTTGVVLAATATDNQTAVTGAEWFEGTDPGKGLGHPMTVTVTGPKTANVSVTAGPGGFAAGTHVLSLRARDAAGNWGAPVTVTLTVTALSNIVFSDGFESGNTGAWAAATGPVAVLPGSALSGTQGLQATAGGAAPAYLTDTTPLNESAYHLQFQFRPDTLATGTGTVNLAAGLSAAGQQLFVVQYRKSTGAAQVRLGVRRSTGAVAYTPYLTLGTGVQTIRVDWAAGTSTTHKLTVGTASQQLTGVNTGTVRLDALWLGLSGGGAATTGAASFDAVLSTRFTLP</sequence>
<dbReference type="GO" id="GO:0005507">
    <property type="term" value="F:copper ion binding"/>
    <property type="evidence" value="ECO:0007669"/>
    <property type="project" value="InterPro"/>
</dbReference>
<name>A0A9Y2JH65_9PSEU</name>
<feature type="signal peptide" evidence="4">
    <location>
        <begin position="1"/>
        <end position="31"/>
    </location>
</feature>
<evidence type="ECO:0000256" key="4">
    <source>
        <dbReference type="SAM" id="SignalP"/>
    </source>
</evidence>
<feature type="domain" description="Plastocyanin-like" evidence="5">
    <location>
        <begin position="96"/>
        <end position="183"/>
    </location>
</feature>
<organism evidence="6 7">
    <name type="scientific">Amycolatopsis mongoliensis</name>
    <dbReference type="NCBI Taxonomy" id="715475"/>
    <lineage>
        <taxon>Bacteria</taxon>
        <taxon>Bacillati</taxon>
        <taxon>Actinomycetota</taxon>
        <taxon>Actinomycetes</taxon>
        <taxon>Pseudonocardiales</taxon>
        <taxon>Pseudonocardiaceae</taxon>
        <taxon>Amycolatopsis</taxon>
    </lineage>
</organism>
<dbReference type="Proteomes" id="UP001239397">
    <property type="component" value="Chromosome"/>
</dbReference>
<keyword evidence="3" id="KW-0186">Copper</keyword>
<keyword evidence="2" id="KW-0560">Oxidoreductase</keyword>
<protein>
    <submittedName>
        <fullName evidence="6">Multicopper oxidase domain-containing protein</fullName>
    </submittedName>
</protein>
<evidence type="ECO:0000313" key="6">
    <source>
        <dbReference type="EMBL" id="WIX98555.1"/>
    </source>
</evidence>
<dbReference type="RefSeq" id="WP_285995040.1">
    <property type="nucleotide sequence ID" value="NZ_CP127295.1"/>
</dbReference>
<dbReference type="InterPro" id="IPR013783">
    <property type="entry name" value="Ig-like_fold"/>
</dbReference>
<dbReference type="EMBL" id="CP127295">
    <property type="protein sequence ID" value="WIX98555.1"/>
    <property type="molecule type" value="Genomic_DNA"/>
</dbReference>
<dbReference type="AlphaFoldDB" id="A0A9Y2JH65"/>
<evidence type="ECO:0000259" key="5">
    <source>
        <dbReference type="Pfam" id="PF07732"/>
    </source>
</evidence>
<evidence type="ECO:0000256" key="1">
    <source>
        <dbReference type="ARBA" id="ARBA00022723"/>
    </source>
</evidence>
<dbReference type="Gene3D" id="2.60.40.420">
    <property type="entry name" value="Cupredoxins - blue copper proteins"/>
    <property type="match status" value="1"/>
</dbReference>
<dbReference type="Pfam" id="PF07732">
    <property type="entry name" value="Cu-oxidase_3"/>
    <property type="match status" value="1"/>
</dbReference>
<accession>A0A9Y2JH65</accession>
<dbReference type="Gene3D" id="2.60.40.10">
    <property type="entry name" value="Immunoglobulins"/>
    <property type="match status" value="2"/>
</dbReference>
<keyword evidence="1" id="KW-0479">Metal-binding</keyword>
<dbReference type="PANTHER" id="PTHR11709">
    <property type="entry name" value="MULTI-COPPER OXIDASE"/>
    <property type="match status" value="1"/>
</dbReference>
<dbReference type="InterPro" id="IPR011707">
    <property type="entry name" value="Cu-oxidase-like_N"/>
</dbReference>
<dbReference type="SUPFAM" id="SSF49503">
    <property type="entry name" value="Cupredoxins"/>
    <property type="match status" value="2"/>
</dbReference>
<dbReference type="PANTHER" id="PTHR11709:SF394">
    <property type="entry name" value="FI03373P-RELATED"/>
    <property type="match status" value="1"/>
</dbReference>
<evidence type="ECO:0000256" key="2">
    <source>
        <dbReference type="ARBA" id="ARBA00023002"/>
    </source>
</evidence>
<proteinExistence type="predicted"/>
<evidence type="ECO:0000256" key="3">
    <source>
        <dbReference type="ARBA" id="ARBA00023008"/>
    </source>
</evidence>
<keyword evidence="7" id="KW-1185">Reference proteome</keyword>
<dbReference type="InterPro" id="IPR008972">
    <property type="entry name" value="Cupredoxin"/>
</dbReference>
<evidence type="ECO:0000313" key="7">
    <source>
        <dbReference type="Proteomes" id="UP001239397"/>
    </source>
</evidence>
<dbReference type="GO" id="GO:0016491">
    <property type="term" value="F:oxidoreductase activity"/>
    <property type="evidence" value="ECO:0007669"/>
    <property type="project" value="UniProtKB-KW"/>
</dbReference>
<reference evidence="6 7" key="1">
    <citation type="submission" date="2023-06" db="EMBL/GenBank/DDBJ databases">
        <authorList>
            <person name="Oyuntsetseg B."/>
            <person name="Kim S.B."/>
        </authorList>
    </citation>
    <scope>NUCLEOTIDE SEQUENCE [LARGE SCALE GENOMIC DNA]</scope>
    <source>
        <strain evidence="6 7">4-36</strain>
    </source>
</reference>
<gene>
    <name evidence="6" type="ORF">QRX60_31385</name>
</gene>
<dbReference type="GO" id="GO:0005975">
    <property type="term" value="P:carbohydrate metabolic process"/>
    <property type="evidence" value="ECO:0007669"/>
    <property type="project" value="UniProtKB-ARBA"/>
</dbReference>
<keyword evidence="4" id="KW-0732">Signal</keyword>
<feature type="chain" id="PRO_5040815887" evidence="4">
    <location>
        <begin position="32"/>
        <end position="995"/>
    </location>
</feature>
<dbReference type="KEGG" id="amog:QRX60_31385"/>
<dbReference type="InterPro" id="IPR045087">
    <property type="entry name" value="Cu-oxidase_fam"/>
</dbReference>